<evidence type="ECO:0000259" key="2">
    <source>
        <dbReference type="Pfam" id="PF03101"/>
    </source>
</evidence>
<proteinExistence type="predicted"/>
<organism evidence="4 5">
    <name type="scientific">Rhizophagus clarus</name>
    <dbReference type="NCBI Taxonomy" id="94130"/>
    <lineage>
        <taxon>Eukaryota</taxon>
        <taxon>Fungi</taxon>
        <taxon>Fungi incertae sedis</taxon>
        <taxon>Mucoromycota</taxon>
        <taxon>Glomeromycotina</taxon>
        <taxon>Glomeromycetes</taxon>
        <taxon>Glomerales</taxon>
        <taxon>Glomeraceae</taxon>
        <taxon>Rhizophagus</taxon>
    </lineage>
</organism>
<dbReference type="Proteomes" id="UP000615446">
    <property type="component" value="Unassembled WGS sequence"/>
</dbReference>
<protein>
    <submittedName>
        <fullName evidence="4">Protein FAR1-related sequence 5-like</fullName>
    </submittedName>
</protein>
<evidence type="ECO:0000313" key="5">
    <source>
        <dbReference type="Proteomes" id="UP000615446"/>
    </source>
</evidence>
<evidence type="ECO:0000313" key="4">
    <source>
        <dbReference type="EMBL" id="GES84168.1"/>
    </source>
</evidence>
<feature type="region of interest" description="Disordered" evidence="1">
    <location>
        <begin position="121"/>
        <end position="143"/>
    </location>
</feature>
<evidence type="ECO:0000259" key="3">
    <source>
        <dbReference type="Pfam" id="PF10551"/>
    </source>
</evidence>
<reference evidence="4" key="1">
    <citation type="submission" date="2019-10" db="EMBL/GenBank/DDBJ databases">
        <title>Conservation and host-specific expression of non-tandemly repeated heterogenous ribosome RNA gene in arbuscular mycorrhizal fungi.</title>
        <authorList>
            <person name="Maeda T."/>
            <person name="Kobayashi Y."/>
            <person name="Nakagawa T."/>
            <person name="Ezawa T."/>
            <person name="Yamaguchi K."/>
            <person name="Bino T."/>
            <person name="Nishimoto Y."/>
            <person name="Shigenobu S."/>
            <person name="Kawaguchi M."/>
        </authorList>
    </citation>
    <scope>NUCLEOTIDE SEQUENCE</scope>
    <source>
        <strain evidence="4">HR1</strain>
    </source>
</reference>
<evidence type="ECO:0000256" key="1">
    <source>
        <dbReference type="SAM" id="MobiDB-lite"/>
    </source>
</evidence>
<sequence>MENITNFPYDALYNNSDLLFNSYYDSSYNDSELSFNSYHNSLYDSFNLMLNFSYDFSNPFLKNHEIDNKIQIENECIVKDHQKENNSNIQIENKSINIIEDYMSDYQEENNNEMQIVEMENHSEDHSSKEYDDDSEYEKEKENRSLKLNKGMKFETWELAESYLDEYAKQQGFCFRRIRRTLDPSDNTIVRRRTYECTHGQTHKPQKNILEKDKRERDSEMIGCPWHINLSFPKFSNGVQINSVIGEHNHEMNPLISEIASRFQKLTDKMLEKIKFWTIQGRMGLSTQYNLLVALFPDKVINKKDLSNAIQQFKKQAKPSKNDACQMLTKLYLKKDEDPRWIIKPRFDVRERRLNSLFWISPDQIMLIENIMILNLIVAVAIIEDETEATFLWLLQELKNSCDVTPITLYSDADPALISAVKKNYPETHHFHCIFHIEMEKLINEFPACKQYLTKVLYPCKNSWTSFAINRNFTAGIQSTQRVEVTNRIIKEKLNRSSCLTDVVGEIQRIFDQQSKKAIISECKNEIPTRGIPSIMDEYFPNLDKILREYLTPQILQKQRDQMAQSLCYDTVLIEDWKPLLEITDDSYQQEIAREDDYDQPQSLFSLLVENIPHNNILQVWKVTRHRG</sequence>
<dbReference type="PANTHER" id="PTHR47718">
    <property type="entry name" value="OS01G0519700 PROTEIN"/>
    <property type="match status" value="1"/>
</dbReference>
<feature type="compositionally biased region" description="Basic and acidic residues" evidence="1">
    <location>
        <begin position="121"/>
        <end position="130"/>
    </location>
</feature>
<dbReference type="Pfam" id="PF10551">
    <property type="entry name" value="MULE"/>
    <property type="match status" value="1"/>
</dbReference>
<dbReference type="OrthoDB" id="2437090at2759"/>
<comment type="caution">
    <text evidence="4">The sequence shown here is derived from an EMBL/GenBank/DDBJ whole genome shotgun (WGS) entry which is preliminary data.</text>
</comment>
<dbReference type="InterPro" id="IPR018289">
    <property type="entry name" value="MULE_transposase_dom"/>
</dbReference>
<dbReference type="EMBL" id="BLAL01000079">
    <property type="protein sequence ID" value="GES84168.1"/>
    <property type="molecule type" value="Genomic_DNA"/>
</dbReference>
<accession>A0A8H3QLJ0</accession>
<feature type="domain" description="MULE transposase" evidence="3">
    <location>
        <begin position="377"/>
        <end position="438"/>
    </location>
</feature>
<dbReference type="AlphaFoldDB" id="A0A8H3QLJ0"/>
<name>A0A8H3QLJ0_9GLOM</name>
<feature type="domain" description="FAR1" evidence="2">
    <location>
        <begin position="163"/>
        <end position="254"/>
    </location>
</feature>
<dbReference type="Pfam" id="PF03101">
    <property type="entry name" value="FAR1"/>
    <property type="match status" value="1"/>
</dbReference>
<dbReference type="InterPro" id="IPR004330">
    <property type="entry name" value="FAR1_DNA_bnd_dom"/>
</dbReference>
<gene>
    <name evidence="4" type="ORF">RCL2_001129400</name>
</gene>